<evidence type="ECO:0000256" key="6">
    <source>
        <dbReference type="ARBA" id="ARBA00023136"/>
    </source>
</evidence>
<dbReference type="Pfam" id="PF00057">
    <property type="entry name" value="Ldl_recept_a"/>
    <property type="match status" value="2"/>
</dbReference>
<feature type="transmembrane region" description="Helical" evidence="13">
    <location>
        <begin position="1384"/>
        <end position="1405"/>
    </location>
</feature>
<dbReference type="PANTHER" id="PTHR46513">
    <property type="entry name" value="VITELLOGENIN RECEPTOR-LIKE PROTEIN-RELATED-RELATED"/>
    <property type="match status" value="1"/>
</dbReference>
<feature type="disulfide bond" evidence="10">
    <location>
        <begin position="1324"/>
        <end position="1339"/>
    </location>
</feature>
<dbReference type="Pfam" id="PF00058">
    <property type="entry name" value="Ldl_recept_b"/>
    <property type="match status" value="8"/>
</dbReference>
<feature type="repeat" description="LDL-receptor class B" evidence="11">
    <location>
        <begin position="824"/>
        <end position="865"/>
    </location>
</feature>
<dbReference type="InterPro" id="IPR023415">
    <property type="entry name" value="LDLR_class-A_CS"/>
</dbReference>
<keyword evidence="17" id="KW-1185">Reference proteome</keyword>
<evidence type="ECO:0000256" key="12">
    <source>
        <dbReference type="SAM" id="MobiDB-lite"/>
    </source>
</evidence>
<dbReference type="CDD" id="cd00112">
    <property type="entry name" value="LDLa"/>
    <property type="match status" value="2"/>
</dbReference>
<feature type="repeat" description="LDL-receptor class B" evidence="11">
    <location>
        <begin position="212"/>
        <end position="254"/>
    </location>
</feature>
<evidence type="ECO:0000256" key="10">
    <source>
        <dbReference type="PROSITE-ProRule" id="PRU00124"/>
    </source>
</evidence>
<feature type="disulfide bond" evidence="10">
    <location>
        <begin position="1339"/>
        <end position="1351"/>
    </location>
</feature>
<gene>
    <name evidence="16" type="ORF">MELIAE_LOCUS10489</name>
</gene>
<evidence type="ECO:0000256" key="1">
    <source>
        <dbReference type="ARBA" id="ARBA00004167"/>
    </source>
</evidence>
<feature type="disulfide bond" evidence="10">
    <location>
        <begin position="1312"/>
        <end position="1330"/>
    </location>
</feature>
<feature type="repeat" description="LDL-receptor class B" evidence="11">
    <location>
        <begin position="435"/>
        <end position="477"/>
    </location>
</feature>
<comment type="caution">
    <text evidence="10">Lacks conserved residue(s) required for the propagation of feature annotation.</text>
</comment>
<evidence type="ECO:0000256" key="7">
    <source>
        <dbReference type="ARBA" id="ARBA00023157"/>
    </source>
</evidence>
<feature type="repeat" description="LDL-receptor class B" evidence="11">
    <location>
        <begin position="740"/>
        <end position="781"/>
    </location>
</feature>
<keyword evidence="13" id="KW-0812">Transmembrane</keyword>
<proteinExistence type="predicted"/>
<dbReference type="SUPFAM" id="SSF63825">
    <property type="entry name" value="YWTD domain"/>
    <property type="match status" value="4"/>
</dbReference>
<dbReference type="SUPFAM" id="SSF57196">
    <property type="entry name" value="EGF/Laminin"/>
    <property type="match status" value="1"/>
</dbReference>
<keyword evidence="3" id="KW-0254">Endocytosis</keyword>
<feature type="disulfide bond" evidence="10">
    <location>
        <begin position="1287"/>
        <end position="1302"/>
    </location>
</feature>
<protein>
    <recommendedName>
        <fullName evidence="15">EGF-like domain-containing protein</fullName>
    </recommendedName>
</protein>
<evidence type="ECO:0000256" key="2">
    <source>
        <dbReference type="ARBA" id="ARBA00022536"/>
    </source>
</evidence>
<feature type="repeat" description="LDL-receptor class B" evidence="11">
    <location>
        <begin position="123"/>
        <end position="165"/>
    </location>
</feature>
<feature type="repeat" description="LDL-receptor class B" evidence="11">
    <location>
        <begin position="166"/>
        <end position="211"/>
    </location>
</feature>
<dbReference type="InterPro" id="IPR000742">
    <property type="entry name" value="EGF"/>
</dbReference>
<keyword evidence="9" id="KW-0325">Glycoprotein</keyword>
<dbReference type="Gene3D" id="2.120.10.30">
    <property type="entry name" value="TolB, C-terminal domain"/>
    <property type="match status" value="4"/>
</dbReference>
<comment type="subcellular location">
    <subcellularLocation>
        <location evidence="1">Membrane</location>
        <topology evidence="1">Single-pass membrane protein</topology>
    </subcellularLocation>
</comment>
<evidence type="ECO:0000256" key="13">
    <source>
        <dbReference type="SAM" id="Phobius"/>
    </source>
</evidence>
<keyword evidence="2" id="KW-0245">EGF-like domain</keyword>
<dbReference type="PROSITE" id="PS51120">
    <property type="entry name" value="LDLRB"/>
    <property type="match status" value="10"/>
</dbReference>
<dbReference type="GO" id="GO:0006897">
    <property type="term" value="P:endocytosis"/>
    <property type="evidence" value="ECO:0007669"/>
    <property type="project" value="UniProtKB-KW"/>
</dbReference>
<keyword evidence="7 10" id="KW-1015">Disulfide bond</keyword>
<feature type="disulfide bond" evidence="10">
    <location>
        <begin position="1305"/>
        <end position="1317"/>
    </location>
</feature>
<dbReference type="InterPro" id="IPR050778">
    <property type="entry name" value="Cueball_EGF_LRP_Nidogen"/>
</dbReference>
<dbReference type="InterPro" id="IPR036055">
    <property type="entry name" value="LDL_receptor-like_sf"/>
</dbReference>
<dbReference type="InterPro" id="IPR002172">
    <property type="entry name" value="LDrepeatLR_classA_rpt"/>
</dbReference>
<feature type="compositionally biased region" description="Low complexity" evidence="12">
    <location>
        <begin position="1493"/>
        <end position="1508"/>
    </location>
</feature>
<dbReference type="InterPro" id="IPR000033">
    <property type="entry name" value="LDLR_classB_rpt"/>
</dbReference>
<evidence type="ECO:0000259" key="15">
    <source>
        <dbReference type="SMART" id="SM00181"/>
    </source>
</evidence>
<keyword evidence="13" id="KW-1133">Transmembrane helix</keyword>
<evidence type="ECO:0000256" key="9">
    <source>
        <dbReference type="ARBA" id="ARBA00023180"/>
    </source>
</evidence>
<dbReference type="SUPFAM" id="SSF57424">
    <property type="entry name" value="LDL receptor-like module"/>
    <property type="match status" value="3"/>
</dbReference>
<name>A0A9P0FKR4_BRAAE</name>
<dbReference type="PROSITE" id="PS50068">
    <property type="entry name" value="LDLRA_2"/>
    <property type="match status" value="3"/>
</dbReference>
<feature type="region of interest" description="Disordered" evidence="12">
    <location>
        <begin position="1413"/>
        <end position="1435"/>
    </location>
</feature>
<evidence type="ECO:0000313" key="16">
    <source>
        <dbReference type="EMBL" id="CAH0560791.1"/>
    </source>
</evidence>
<dbReference type="PROSITE" id="PS01209">
    <property type="entry name" value="LDLRA_1"/>
    <property type="match status" value="1"/>
</dbReference>
<dbReference type="PANTHER" id="PTHR46513:SF41">
    <property type="entry name" value="LOW-DENSITY LIPOPROTEIN RECEPTOR-RELATED PROTEIN"/>
    <property type="match status" value="1"/>
</dbReference>
<dbReference type="FunFam" id="2.120.10.30:FF:000241">
    <property type="entry name" value="Low-density lipoprotein receptor-related protein 6"/>
    <property type="match status" value="2"/>
</dbReference>
<feature type="repeat" description="LDL-receptor class B" evidence="11">
    <location>
        <begin position="697"/>
        <end position="739"/>
    </location>
</feature>
<feature type="repeat" description="LDL-receptor class B" evidence="11">
    <location>
        <begin position="478"/>
        <end position="522"/>
    </location>
</feature>
<feature type="domain" description="EGF-like" evidence="15">
    <location>
        <begin position="613"/>
        <end position="651"/>
    </location>
</feature>
<dbReference type="Pfam" id="PF14670">
    <property type="entry name" value="FXa_inhibition"/>
    <property type="match status" value="1"/>
</dbReference>
<evidence type="ECO:0000256" key="8">
    <source>
        <dbReference type="ARBA" id="ARBA00023170"/>
    </source>
</evidence>
<feature type="repeat" description="LDL-receptor class B" evidence="11">
    <location>
        <begin position="523"/>
        <end position="565"/>
    </location>
</feature>
<accession>A0A9P0FKR4</accession>
<dbReference type="PRINTS" id="PR00261">
    <property type="entry name" value="LDLRECEPTOR"/>
</dbReference>
<evidence type="ECO:0000256" key="14">
    <source>
        <dbReference type="SAM" id="SignalP"/>
    </source>
</evidence>
<dbReference type="Proteomes" id="UP001154078">
    <property type="component" value="Chromosome 7"/>
</dbReference>
<dbReference type="InterPro" id="IPR011042">
    <property type="entry name" value="6-blade_b-propeller_TolB-like"/>
</dbReference>
<feature type="region of interest" description="Disordered" evidence="12">
    <location>
        <begin position="1448"/>
        <end position="1596"/>
    </location>
</feature>
<evidence type="ECO:0000313" key="17">
    <source>
        <dbReference type="Proteomes" id="UP001154078"/>
    </source>
</evidence>
<feature type="domain" description="EGF-like" evidence="15">
    <location>
        <begin position="1220"/>
        <end position="1258"/>
    </location>
</feature>
<dbReference type="Gene3D" id="4.10.400.10">
    <property type="entry name" value="Low-density Lipoprotein Receptor"/>
    <property type="match status" value="3"/>
</dbReference>
<dbReference type="FunFam" id="2.120.10.30:FF:000001">
    <property type="entry name" value="Low-density lipoprotein receptor-related protein 6"/>
    <property type="match status" value="1"/>
</dbReference>
<evidence type="ECO:0000256" key="4">
    <source>
        <dbReference type="ARBA" id="ARBA00022729"/>
    </source>
</evidence>
<keyword evidence="4 14" id="KW-0732">Signal</keyword>
<evidence type="ECO:0000256" key="5">
    <source>
        <dbReference type="ARBA" id="ARBA00022737"/>
    </source>
</evidence>
<organism evidence="16 17">
    <name type="scientific">Brassicogethes aeneus</name>
    <name type="common">Rape pollen beetle</name>
    <name type="synonym">Meligethes aeneus</name>
    <dbReference type="NCBI Taxonomy" id="1431903"/>
    <lineage>
        <taxon>Eukaryota</taxon>
        <taxon>Metazoa</taxon>
        <taxon>Ecdysozoa</taxon>
        <taxon>Arthropoda</taxon>
        <taxon>Hexapoda</taxon>
        <taxon>Insecta</taxon>
        <taxon>Pterygota</taxon>
        <taxon>Neoptera</taxon>
        <taxon>Endopterygota</taxon>
        <taxon>Coleoptera</taxon>
        <taxon>Polyphaga</taxon>
        <taxon>Cucujiformia</taxon>
        <taxon>Nitidulidae</taxon>
        <taxon>Meligethinae</taxon>
        <taxon>Brassicogethes</taxon>
    </lineage>
</organism>
<feature type="repeat" description="LDL-receptor class B" evidence="11">
    <location>
        <begin position="392"/>
        <end position="434"/>
    </location>
</feature>
<keyword evidence="6 13" id="KW-0472">Membrane</keyword>
<evidence type="ECO:0000256" key="3">
    <source>
        <dbReference type="ARBA" id="ARBA00022583"/>
    </source>
</evidence>
<reference evidence="16" key="1">
    <citation type="submission" date="2021-12" db="EMBL/GenBank/DDBJ databases">
        <authorList>
            <person name="King R."/>
        </authorList>
    </citation>
    <scope>NUCLEOTIDE SEQUENCE</scope>
</reference>
<keyword evidence="8" id="KW-0675">Receptor</keyword>
<feature type="chain" id="PRO_5040137719" description="EGF-like domain-containing protein" evidence="14">
    <location>
        <begin position="23"/>
        <end position="1596"/>
    </location>
</feature>
<dbReference type="GO" id="GO:0016020">
    <property type="term" value="C:membrane"/>
    <property type="evidence" value="ECO:0007669"/>
    <property type="project" value="UniProtKB-SubCell"/>
</dbReference>
<feature type="domain" description="EGF-like" evidence="15">
    <location>
        <begin position="914"/>
        <end position="955"/>
    </location>
</feature>
<keyword evidence="5" id="KW-0677">Repeat</keyword>
<dbReference type="EMBL" id="OV121138">
    <property type="protein sequence ID" value="CAH0560791.1"/>
    <property type="molecule type" value="Genomic_DNA"/>
</dbReference>
<dbReference type="OrthoDB" id="72419at2759"/>
<sequence length="1596" mass="180798">MTKRVLWIQLFIFVYFMHLSYQGYVNQSGPMLLYSAMVDIRMTNTTKGSNNKIKTTVIVKNYSQYISAIDFHFEQKKVCFADHGIESIVCTTYTGNDNENKTYTKIISDVPSPDGLACDWYTNKLYWTDSIYNRIEVATMEGKDRRVLFWTDLDQPRAIAVAPLSGLMFWTDWGETPKIERAGMNGDPKTRKAIVSEKIFWPNGLTVDYKLEMIYWVDGKLLFIKQMDYDGKQMSTILSSGMDYPFAITHIGSKLYWTDWKTRAIHYFDKNSDQKPTELLFVQESHVLMDVHVWSKERQPKNTPNPCEKNNGGCSHLCLLSPIEPRYSCSCGIGIKLIDKFNCADSPQELLLLARRQDIYLVHLDSPDYTHKVLPLTNVTYAIAVDYDPVDNFLYWTDDDVKKIQRARLNGSEEQEVVSTEITNPDGLAIDWLSRNLYWTDAGTDRIEVVRINKNFRRVIISDGLVDPRGIAVAPELGWLFWSDWNEKEPKVERSNTDGSERIAIVSKELGWPNGITLDLVKRKIYWCDAKADKIEYANMDGSERKVLTDDNVPHVFGFSLMGDYIYWTDWQRRSIERAHKESATDREQILDQTENVMGLKAFKLGPVEGWNSCKENNGGCSQFCFFRHNKTRVCLCQIDYELTDDKANCVKPNSFLLYTKKDSIGRIGIENEENNVTIPIQGIKQASAIDFYINTNSIYWSDSKLKTIMRAFINGSDPQKVIDLGLASPEGIAVDWLGLNIYWTDPVAQRIEVSRLTGSSRRTLLWGVYNPHSIVLDPVAGFMYWSEWDPSNSIRRAWMDGRNNKKLTDTKQATGLSLDNEGKRLYWVNIDKPAIISCDLDGNDKQVIKNDNFRPIGLALYKDHLYWSDEKTGDIIRANKKDGSNMLKIHSFPDSSATDLLVYHSTKQHQFNQCTVGNGGCTHLCLALPSFEEKTTLTCACPTHYTLVNKTECIPPSNFMIYSQRNLAVRLVPDTKECPEAVLPMQGLKAVKAIDFDPKDNYLYWIEGKSHSIKRLEASGNSANDITMVVSGNEGVVPFDLAVDTIGRLLFWTCSAENIINITRLDNTISFGHLESKEDEKPRLIAIHVTKRLLFYTDIGATPQLVRTRLDGSHKLTIAKANDIVAIAVDVENELIVWARSQTIYMANIEGGNMHVIVNQSRSKIKQLTVYSSFLYWVDDSQELQRLELISEKSSTPLQIQVPHITGLISVRNPEKNHSCFMAHQKKCSHFCIMDGKNPVCACPNGKKLQDDKRTCVVLPNCGKDRFTCTSQYGDPKECIPLSWRCDKQEDCRDGSDELDCPPCKANQFRCQDGLCIENKQLCDGYHHCVDKSDEMNCCKGFKCPHTEVCLEKALVCDGMDHCADGADENPALCIKTSKTNTVWFLVFVGIVFFFVLTSVIMYFQRKNKTHEEHPDQSEDSLSPMHPGSQSKIQKFRKGIPDVVRMSMLNGGSQSSTYDRRHVTGASSSSNTNNSSVACYPRETLNPPPSPATTAASTRGSSPSSRYRPYKHYRSINQPPPPTPVSTDICDESDYNYPTRGRYDGAPFPPPPTPSRSHCQNESCPPSPCSRSSTYFSPLPPPPSPVASPRGGYDS</sequence>
<feature type="signal peptide" evidence="14">
    <location>
        <begin position="1"/>
        <end position="22"/>
    </location>
</feature>
<feature type="domain" description="EGF-like" evidence="15">
    <location>
        <begin position="306"/>
        <end position="344"/>
    </location>
</feature>
<dbReference type="SMART" id="SM00192">
    <property type="entry name" value="LDLa"/>
    <property type="match status" value="3"/>
</dbReference>
<feature type="compositionally biased region" description="Low complexity" evidence="12">
    <location>
        <begin position="1468"/>
        <end position="1477"/>
    </location>
</feature>
<dbReference type="SMART" id="SM00135">
    <property type="entry name" value="LY"/>
    <property type="match status" value="19"/>
</dbReference>
<dbReference type="SMART" id="SM00181">
    <property type="entry name" value="EGF"/>
    <property type="match status" value="4"/>
</dbReference>
<evidence type="ECO:0000256" key="11">
    <source>
        <dbReference type="PROSITE-ProRule" id="PRU00461"/>
    </source>
</evidence>